<evidence type="ECO:0000256" key="2">
    <source>
        <dbReference type="ARBA" id="ARBA00004141"/>
    </source>
</evidence>
<dbReference type="Pfam" id="PF00175">
    <property type="entry name" value="NAD_binding_1"/>
    <property type="match status" value="1"/>
</dbReference>
<comment type="subcellular location">
    <subcellularLocation>
        <location evidence="2">Membrane</location>
        <topology evidence="2">Multi-pass membrane protein</topology>
    </subcellularLocation>
</comment>
<dbReference type="GO" id="GO:0046872">
    <property type="term" value="F:metal ion binding"/>
    <property type="evidence" value="ECO:0007669"/>
    <property type="project" value="UniProtKB-KW"/>
</dbReference>
<evidence type="ECO:0000256" key="4">
    <source>
        <dbReference type="ARBA" id="ARBA00022692"/>
    </source>
</evidence>
<keyword evidence="10" id="KW-0408">Iron</keyword>
<dbReference type="GO" id="GO:0016491">
    <property type="term" value="F:oxidoreductase activity"/>
    <property type="evidence" value="ECO:0007669"/>
    <property type="project" value="UniProtKB-KW"/>
</dbReference>
<keyword evidence="4 13" id="KW-0812">Transmembrane</keyword>
<comment type="cofactor">
    <cofactor evidence="1">
        <name>FAD</name>
        <dbReference type="ChEBI" id="CHEBI:57692"/>
    </cofactor>
</comment>
<evidence type="ECO:0000256" key="9">
    <source>
        <dbReference type="ARBA" id="ARBA00023002"/>
    </source>
</evidence>
<dbReference type="InterPro" id="IPR017938">
    <property type="entry name" value="Riboflavin_synthase-like_b-brl"/>
</dbReference>
<feature type="transmembrane region" description="Helical" evidence="13">
    <location>
        <begin position="75"/>
        <end position="92"/>
    </location>
</feature>
<dbReference type="InterPro" id="IPR050415">
    <property type="entry name" value="MRET"/>
</dbReference>
<evidence type="ECO:0000256" key="1">
    <source>
        <dbReference type="ARBA" id="ARBA00001974"/>
    </source>
</evidence>
<dbReference type="Gene3D" id="2.40.30.10">
    <property type="entry name" value="Translation factors"/>
    <property type="match status" value="1"/>
</dbReference>
<dbReference type="SUPFAM" id="SSF63380">
    <property type="entry name" value="Riboflavin synthase domain-like"/>
    <property type="match status" value="1"/>
</dbReference>
<keyword evidence="8 13" id="KW-1133">Transmembrane helix</keyword>
<keyword evidence="5" id="KW-0001">2Fe-2S</keyword>
<evidence type="ECO:0000256" key="11">
    <source>
        <dbReference type="ARBA" id="ARBA00023014"/>
    </source>
</evidence>
<gene>
    <name evidence="15" type="ORF">ZRA01_22510</name>
</gene>
<evidence type="ECO:0000313" key="16">
    <source>
        <dbReference type="Proteomes" id="UP000318422"/>
    </source>
</evidence>
<evidence type="ECO:0000256" key="5">
    <source>
        <dbReference type="ARBA" id="ARBA00022714"/>
    </source>
</evidence>
<feature type="transmembrane region" description="Helical" evidence="13">
    <location>
        <begin position="171"/>
        <end position="188"/>
    </location>
</feature>
<keyword evidence="6" id="KW-0479">Metal-binding</keyword>
<dbReference type="Pfam" id="PF01794">
    <property type="entry name" value="Ferric_reduct"/>
    <property type="match status" value="1"/>
</dbReference>
<proteinExistence type="predicted"/>
<dbReference type="SUPFAM" id="SSF52343">
    <property type="entry name" value="Ferredoxin reductase-like, C-terminal NADP-linked domain"/>
    <property type="match status" value="1"/>
</dbReference>
<evidence type="ECO:0000259" key="14">
    <source>
        <dbReference type="PROSITE" id="PS51384"/>
    </source>
</evidence>
<feature type="transmembrane region" description="Helical" evidence="13">
    <location>
        <begin position="117"/>
        <end position="134"/>
    </location>
</feature>
<dbReference type="AlphaFoldDB" id="A0A4Y4CTG7"/>
<dbReference type="GO" id="GO:0016020">
    <property type="term" value="C:membrane"/>
    <property type="evidence" value="ECO:0007669"/>
    <property type="project" value="UniProtKB-SubCell"/>
</dbReference>
<dbReference type="Proteomes" id="UP000318422">
    <property type="component" value="Unassembled WGS sequence"/>
</dbReference>
<keyword evidence="9" id="KW-0560">Oxidoreductase</keyword>
<dbReference type="EMBL" id="BJNV01000037">
    <property type="protein sequence ID" value="GEC96178.1"/>
    <property type="molecule type" value="Genomic_DNA"/>
</dbReference>
<dbReference type="PANTHER" id="PTHR47354:SF8">
    <property type="entry name" value="1,2-PHENYLACETYL-COA EPOXIDASE, SUBUNIT E"/>
    <property type="match status" value="1"/>
</dbReference>
<evidence type="ECO:0000256" key="7">
    <source>
        <dbReference type="ARBA" id="ARBA00022827"/>
    </source>
</evidence>
<dbReference type="PANTHER" id="PTHR47354">
    <property type="entry name" value="NADH OXIDOREDUCTASE HCR"/>
    <property type="match status" value="1"/>
</dbReference>
<dbReference type="PROSITE" id="PS51384">
    <property type="entry name" value="FAD_FR"/>
    <property type="match status" value="1"/>
</dbReference>
<dbReference type="RefSeq" id="WP_141352237.1">
    <property type="nucleotide sequence ID" value="NZ_BJNV01000037.1"/>
</dbReference>
<keyword evidence="3" id="KW-0285">Flavoprotein</keyword>
<dbReference type="InterPro" id="IPR039261">
    <property type="entry name" value="FNR_nucleotide-bd"/>
</dbReference>
<accession>A0A4Y4CTG7</accession>
<dbReference type="InterPro" id="IPR017927">
    <property type="entry name" value="FAD-bd_FR_type"/>
</dbReference>
<sequence>MKPQRWLPPALCLALPLAGMAWAWPVGLSPWRSVSILSAWAGCGALLASLVLMVRDPRFAAALGGLDSLYRWHHRSGTVGYCLLLIHPLALATDGLDESPQVAWQTLSPLAQDWPEWLGWLGLLLLMAGLASTFMPRLPYRRWRALHYLLGLGVLLGLAHLWAILGGSLGVLGAIGIALAALGWRLVVSDFGALARPYRVSAVRHPATDLVEVTLAPCAAALAATPGQFVLAAFGDGEGFHGCREFHPFTVSGIGPGGVLKLDIKALGPCTRHLQHLTPGVTLRLEGPFGDFLAAAGDGPQLWLAGGIGIAPFLAVLRSRLPAQPTHLIHLFRHADDAGFSDEIQALAAGSPNLSFVPVASGDSPPDIGPLLAAVPGLAGREAWLCGPPGLNAAASRALRRAGVPPEAIHFESFEFRS</sequence>
<dbReference type="GO" id="GO:0050660">
    <property type="term" value="F:flavin adenine dinucleotide binding"/>
    <property type="evidence" value="ECO:0007669"/>
    <property type="project" value="TreeGrafter"/>
</dbReference>
<dbReference type="Gene3D" id="3.40.50.80">
    <property type="entry name" value="Nucleotide-binding domain of ferredoxin-NADP reductase (FNR) module"/>
    <property type="match status" value="1"/>
</dbReference>
<dbReference type="OrthoDB" id="9796486at2"/>
<feature type="transmembrane region" description="Helical" evidence="13">
    <location>
        <begin position="146"/>
        <end position="165"/>
    </location>
</feature>
<protein>
    <submittedName>
        <fullName evidence="15">Ferric reductase</fullName>
    </submittedName>
</protein>
<evidence type="ECO:0000256" key="3">
    <source>
        <dbReference type="ARBA" id="ARBA00022630"/>
    </source>
</evidence>
<evidence type="ECO:0000256" key="10">
    <source>
        <dbReference type="ARBA" id="ARBA00023004"/>
    </source>
</evidence>
<feature type="transmembrane region" description="Helical" evidence="13">
    <location>
        <begin position="33"/>
        <end position="54"/>
    </location>
</feature>
<dbReference type="InterPro" id="IPR013130">
    <property type="entry name" value="Fe3_Rdtase_TM_dom"/>
</dbReference>
<keyword evidence="7" id="KW-0274">FAD</keyword>
<evidence type="ECO:0000313" key="15">
    <source>
        <dbReference type="EMBL" id="GEC96178.1"/>
    </source>
</evidence>
<comment type="caution">
    <text evidence="15">The sequence shown here is derived from an EMBL/GenBank/DDBJ whole genome shotgun (WGS) entry which is preliminary data.</text>
</comment>
<keyword evidence="12 13" id="KW-0472">Membrane</keyword>
<keyword evidence="11" id="KW-0411">Iron-sulfur</keyword>
<evidence type="ECO:0000256" key="6">
    <source>
        <dbReference type="ARBA" id="ARBA00022723"/>
    </source>
</evidence>
<dbReference type="InterPro" id="IPR001433">
    <property type="entry name" value="OxRdtase_FAD/NAD-bd"/>
</dbReference>
<name>A0A4Y4CTG7_ZOORA</name>
<dbReference type="GO" id="GO:0051537">
    <property type="term" value="F:2 iron, 2 sulfur cluster binding"/>
    <property type="evidence" value="ECO:0007669"/>
    <property type="project" value="UniProtKB-KW"/>
</dbReference>
<evidence type="ECO:0000256" key="12">
    <source>
        <dbReference type="ARBA" id="ARBA00023136"/>
    </source>
</evidence>
<reference evidence="15 16" key="1">
    <citation type="submission" date="2019-06" db="EMBL/GenBank/DDBJ databases">
        <title>Whole genome shotgun sequence of Zoogloea ramigera NBRC 15342.</title>
        <authorList>
            <person name="Hosoyama A."/>
            <person name="Uohara A."/>
            <person name="Ohji S."/>
            <person name="Ichikawa N."/>
        </authorList>
    </citation>
    <scope>NUCLEOTIDE SEQUENCE [LARGE SCALE GENOMIC DNA]</scope>
    <source>
        <strain evidence="15 16">NBRC 15342</strain>
    </source>
</reference>
<keyword evidence="16" id="KW-1185">Reference proteome</keyword>
<evidence type="ECO:0000256" key="13">
    <source>
        <dbReference type="SAM" id="Phobius"/>
    </source>
</evidence>
<organism evidence="15 16">
    <name type="scientific">Zoogloea ramigera</name>
    <dbReference type="NCBI Taxonomy" id="350"/>
    <lineage>
        <taxon>Bacteria</taxon>
        <taxon>Pseudomonadati</taxon>
        <taxon>Pseudomonadota</taxon>
        <taxon>Betaproteobacteria</taxon>
        <taxon>Rhodocyclales</taxon>
        <taxon>Zoogloeaceae</taxon>
        <taxon>Zoogloea</taxon>
    </lineage>
</organism>
<feature type="domain" description="FAD-binding FR-type" evidence="14">
    <location>
        <begin position="193"/>
        <end position="295"/>
    </location>
</feature>
<evidence type="ECO:0000256" key="8">
    <source>
        <dbReference type="ARBA" id="ARBA00022989"/>
    </source>
</evidence>